<keyword evidence="1" id="KW-1133">Transmembrane helix</keyword>
<dbReference type="OMA" id="VWYWLIP"/>
<protein>
    <submittedName>
        <fullName evidence="3">Similar to geranylgeranyl hydrogenase</fullName>
    </submittedName>
</protein>
<evidence type="ECO:0000256" key="1">
    <source>
        <dbReference type="SAM" id="Phobius"/>
    </source>
</evidence>
<dbReference type="PANTHER" id="PTHR42685:SF22">
    <property type="entry name" value="CONDITIONED MEDIUM FACTOR RECEPTOR 1"/>
    <property type="match status" value="1"/>
</dbReference>
<dbReference type="EMBL" id="AP006501">
    <property type="protein sequence ID" value="BAM82743.1"/>
    <property type="molecule type" value="Genomic_DNA"/>
</dbReference>
<name>M1VLT5_CYAM1</name>
<keyword evidence="4" id="KW-1185">Reference proteome</keyword>
<feature type="transmembrane region" description="Helical" evidence="1">
    <location>
        <begin position="483"/>
        <end position="502"/>
    </location>
</feature>
<organism evidence="3 4">
    <name type="scientific">Cyanidioschyzon merolae (strain NIES-3377 / 10D)</name>
    <name type="common">Unicellular red alga</name>
    <dbReference type="NCBI Taxonomy" id="280699"/>
    <lineage>
        <taxon>Eukaryota</taxon>
        <taxon>Rhodophyta</taxon>
        <taxon>Bangiophyceae</taxon>
        <taxon>Cyanidiales</taxon>
        <taxon>Cyanidiaceae</taxon>
        <taxon>Cyanidioschyzon</taxon>
    </lineage>
</organism>
<dbReference type="PANTHER" id="PTHR42685">
    <property type="entry name" value="GERANYLGERANYL DIPHOSPHATE REDUCTASE"/>
    <property type="match status" value="1"/>
</dbReference>
<dbReference type="Gramene" id="CMS109CT">
    <property type="protein sequence ID" value="CMS109CT"/>
    <property type="gene ID" value="CMS109C"/>
</dbReference>
<dbReference type="SUPFAM" id="SSF51905">
    <property type="entry name" value="FAD/NAD(P)-binding domain"/>
    <property type="match status" value="1"/>
</dbReference>
<sequence>MYFVALSQGVGARFAKLREPVLEALATKPIPLLALSCVLVALLSIFWVLRTWRKETTLVKPSPKSYPPLPKDAYDVCIVGAGPAGSVTAYFCARAGLRVLLLEKKKFPRQKICGDAVCTLAQDIMERMESATGKGSVLDEILREGKGHPASNGGLVSPAGYSYIGNSVGEGDSGKLARSAVIAIKRIVLDEKLARSAAYAGANLLEEVSVESARFDTGKALWSISGERTGSAPEEASYQARVLVCADGAPSRLAMQLGIVKEAPQGTCSRAYVKAGSHNYAADGTVIYNLNLLPGYMAIFREVNDELNYCCYIIPGNPRVRNDDLSRLHHGFVKEDFYLSRALGPRAELEPMKAGSLRLGGVPRSYADNLLIVGDAAGFIDPLTGEGIHHAMDSGVMAAEVLKEAFKHSDLSARFLSNYQRRWMRAFGYDFKASMRLAQILYRFPILLDAATLCIEKQGDEFLAEWARIMTGQRPKSQLFRPYIMFAMAKELILLVILRTLGLERKPIDDVRKHQ</sequence>
<feature type="transmembrane region" description="Helical" evidence="1">
    <location>
        <begin position="30"/>
        <end position="49"/>
    </location>
</feature>
<evidence type="ECO:0000313" key="4">
    <source>
        <dbReference type="Proteomes" id="UP000007014"/>
    </source>
</evidence>
<dbReference type="RefSeq" id="XP_005538779.1">
    <property type="nucleotide sequence ID" value="XM_005538722.1"/>
</dbReference>
<evidence type="ECO:0000259" key="2">
    <source>
        <dbReference type="Pfam" id="PF01494"/>
    </source>
</evidence>
<dbReference type="AlphaFoldDB" id="M1VLT5"/>
<dbReference type="Gene3D" id="3.50.50.60">
    <property type="entry name" value="FAD/NAD(P)-binding domain"/>
    <property type="match status" value="1"/>
</dbReference>
<dbReference type="Pfam" id="PF01494">
    <property type="entry name" value="FAD_binding_3"/>
    <property type="match status" value="1"/>
</dbReference>
<reference evidence="3 4" key="2">
    <citation type="journal article" date="2007" name="BMC Biol.">
        <title>A 100%-complete sequence reveals unusually simple genomic features in the hot-spring red alga Cyanidioschyzon merolae.</title>
        <authorList>
            <person name="Nozaki H."/>
            <person name="Takano H."/>
            <person name="Misumi O."/>
            <person name="Terasawa K."/>
            <person name="Matsuzaki M."/>
            <person name="Maruyama S."/>
            <person name="Nishida K."/>
            <person name="Yagisawa F."/>
            <person name="Yoshida Y."/>
            <person name="Fujiwara T."/>
            <person name="Takio S."/>
            <person name="Tamura K."/>
            <person name="Chung S.J."/>
            <person name="Nakamura S."/>
            <person name="Kuroiwa H."/>
            <person name="Tanaka K."/>
            <person name="Sato N."/>
            <person name="Kuroiwa T."/>
        </authorList>
    </citation>
    <scope>NUCLEOTIDE SEQUENCE [LARGE SCALE GENOMIC DNA]</scope>
    <source>
        <strain evidence="3 4">10D</strain>
    </source>
</reference>
<dbReference type="STRING" id="280699.M1VLT5"/>
<dbReference type="GeneID" id="16997539"/>
<dbReference type="eggNOG" id="ENOG502QW6Y">
    <property type="taxonomic scope" value="Eukaryota"/>
</dbReference>
<dbReference type="Proteomes" id="UP000007014">
    <property type="component" value="Chromosome 19"/>
</dbReference>
<keyword evidence="1" id="KW-0812">Transmembrane</keyword>
<keyword evidence="1" id="KW-0472">Membrane</keyword>
<accession>M1VLT5</accession>
<proteinExistence type="predicted"/>
<dbReference type="InterPro" id="IPR002938">
    <property type="entry name" value="FAD-bd"/>
</dbReference>
<dbReference type="PRINTS" id="PR00420">
    <property type="entry name" value="RNGMNOXGNASE"/>
</dbReference>
<dbReference type="KEGG" id="cme:CYME_CMS109C"/>
<feature type="domain" description="FAD-binding" evidence="2">
    <location>
        <begin position="74"/>
        <end position="407"/>
    </location>
</feature>
<dbReference type="InterPro" id="IPR050407">
    <property type="entry name" value="Geranylgeranyl_reductase"/>
</dbReference>
<dbReference type="GO" id="GO:0071949">
    <property type="term" value="F:FAD binding"/>
    <property type="evidence" value="ECO:0007669"/>
    <property type="project" value="InterPro"/>
</dbReference>
<dbReference type="OrthoDB" id="424974at2759"/>
<reference evidence="3 4" key="1">
    <citation type="journal article" date="2004" name="Nature">
        <title>Genome sequence of the ultrasmall unicellular red alga Cyanidioschyzon merolae 10D.</title>
        <authorList>
            <person name="Matsuzaki M."/>
            <person name="Misumi O."/>
            <person name="Shin-i T."/>
            <person name="Maruyama S."/>
            <person name="Takahara M."/>
            <person name="Miyagishima S."/>
            <person name="Mori T."/>
            <person name="Nishida K."/>
            <person name="Yagisawa F."/>
            <person name="Nishida K."/>
            <person name="Yoshida Y."/>
            <person name="Nishimura Y."/>
            <person name="Nakao S."/>
            <person name="Kobayashi T."/>
            <person name="Momoyama Y."/>
            <person name="Higashiyama T."/>
            <person name="Minoda A."/>
            <person name="Sano M."/>
            <person name="Nomoto H."/>
            <person name="Oishi K."/>
            <person name="Hayashi H."/>
            <person name="Ohta F."/>
            <person name="Nishizaka S."/>
            <person name="Haga S."/>
            <person name="Miura S."/>
            <person name="Morishita T."/>
            <person name="Kabeya Y."/>
            <person name="Terasawa K."/>
            <person name="Suzuki Y."/>
            <person name="Ishii Y."/>
            <person name="Asakawa S."/>
            <person name="Takano H."/>
            <person name="Ohta N."/>
            <person name="Kuroiwa H."/>
            <person name="Tanaka K."/>
            <person name="Shimizu N."/>
            <person name="Sugano S."/>
            <person name="Sato N."/>
            <person name="Nozaki H."/>
            <person name="Ogasawara N."/>
            <person name="Kohara Y."/>
            <person name="Kuroiwa T."/>
        </authorList>
    </citation>
    <scope>NUCLEOTIDE SEQUENCE [LARGE SCALE GENOMIC DNA]</scope>
    <source>
        <strain evidence="3 4">10D</strain>
    </source>
</reference>
<dbReference type="HOGENOM" id="CLU_024648_5_2_1"/>
<gene>
    <name evidence="3" type="ORF">CYME_CMS109C</name>
</gene>
<evidence type="ECO:0000313" key="3">
    <source>
        <dbReference type="EMBL" id="BAM82743.1"/>
    </source>
</evidence>
<dbReference type="InterPro" id="IPR036188">
    <property type="entry name" value="FAD/NAD-bd_sf"/>
</dbReference>